<dbReference type="GO" id="GO:0020037">
    <property type="term" value="F:heme binding"/>
    <property type="evidence" value="ECO:0007669"/>
    <property type="project" value="InterPro"/>
</dbReference>
<keyword evidence="2" id="KW-0479">Metal-binding</keyword>
<keyword evidence="1" id="KW-0349">Heme</keyword>
<dbReference type="PANTHER" id="PTHR36843:SF1">
    <property type="entry name" value="COPROHEME DECARBOXYLASE"/>
    <property type="match status" value="1"/>
</dbReference>
<gene>
    <name evidence="5" type="ORF">CA13_51930</name>
</gene>
<keyword evidence="6" id="KW-1185">Reference proteome</keyword>
<dbReference type="Pfam" id="PF06778">
    <property type="entry name" value="Chlor_dismutase"/>
    <property type="match status" value="1"/>
</dbReference>
<evidence type="ECO:0000256" key="1">
    <source>
        <dbReference type="ARBA" id="ARBA00022617"/>
    </source>
</evidence>
<dbReference type="RefSeq" id="WP_146401070.1">
    <property type="nucleotide sequence ID" value="NZ_SJPJ01000001.1"/>
</dbReference>
<dbReference type="InterPro" id="IPR011008">
    <property type="entry name" value="Dimeric_a/b-barrel"/>
</dbReference>
<evidence type="ECO:0000256" key="2">
    <source>
        <dbReference type="ARBA" id="ARBA00022723"/>
    </source>
</evidence>
<dbReference type="PANTHER" id="PTHR36843">
    <property type="entry name" value="HEME-DEPENDENT PEROXIDASE YWFI-RELATED"/>
    <property type="match status" value="1"/>
</dbReference>
<dbReference type="EMBL" id="SJPJ01000001">
    <property type="protein sequence ID" value="TWT83726.1"/>
    <property type="molecule type" value="Genomic_DNA"/>
</dbReference>
<dbReference type="NCBIfam" id="NF008913">
    <property type="entry name" value="PRK12276.1"/>
    <property type="match status" value="1"/>
</dbReference>
<reference evidence="5 6" key="1">
    <citation type="submission" date="2019-02" db="EMBL/GenBank/DDBJ databases">
        <title>Deep-cultivation of Planctomycetes and their phenomic and genomic characterization uncovers novel biology.</title>
        <authorList>
            <person name="Wiegand S."/>
            <person name="Jogler M."/>
            <person name="Boedeker C."/>
            <person name="Pinto D."/>
            <person name="Vollmers J."/>
            <person name="Rivas-Marin E."/>
            <person name="Kohn T."/>
            <person name="Peeters S.H."/>
            <person name="Heuer A."/>
            <person name="Rast P."/>
            <person name="Oberbeckmann S."/>
            <person name="Bunk B."/>
            <person name="Jeske O."/>
            <person name="Meyerdierks A."/>
            <person name="Storesund J.E."/>
            <person name="Kallscheuer N."/>
            <person name="Luecker S."/>
            <person name="Lage O.M."/>
            <person name="Pohl T."/>
            <person name="Merkel B.J."/>
            <person name="Hornburger P."/>
            <person name="Mueller R.-W."/>
            <person name="Bruemmer F."/>
            <person name="Labrenz M."/>
            <person name="Spormann A.M."/>
            <person name="Op Den Camp H."/>
            <person name="Overmann J."/>
            <person name="Amann R."/>
            <person name="Jetten M.S.M."/>
            <person name="Mascher T."/>
            <person name="Medema M.H."/>
            <person name="Devos D.P."/>
            <person name="Kaster A.-K."/>
            <person name="Ovreas L."/>
            <person name="Rohde M."/>
            <person name="Galperin M.Y."/>
            <person name="Jogler C."/>
        </authorList>
    </citation>
    <scope>NUCLEOTIDE SEQUENCE [LARGE SCALE GENOMIC DNA]</scope>
    <source>
        <strain evidence="5 6">CA13</strain>
    </source>
</reference>
<dbReference type="SUPFAM" id="SSF54909">
    <property type="entry name" value="Dimeric alpha+beta barrel"/>
    <property type="match status" value="1"/>
</dbReference>
<dbReference type="Proteomes" id="UP000315010">
    <property type="component" value="Unassembled WGS sequence"/>
</dbReference>
<evidence type="ECO:0000313" key="6">
    <source>
        <dbReference type="Proteomes" id="UP000315010"/>
    </source>
</evidence>
<keyword evidence="5" id="KW-0575">Peroxidase</keyword>
<feature type="compositionally biased region" description="Pro residues" evidence="4">
    <location>
        <begin position="10"/>
        <end position="19"/>
    </location>
</feature>
<dbReference type="GO" id="GO:0004601">
    <property type="term" value="F:peroxidase activity"/>
    <property type="evidence" value="ECO:0007669"/>
    <property type="project" value="UniProtKB-KW"/>
</dbReference>
<dbReference type="InterPro" id="IPR010644">
    <property type="entry name" value="ChdC/CLD"/>
</dbReference>
<evidence type="ECO:0000256" key="4">
    <source>
        <dbReference type="SAM" id="MobiDB-lite"/>
    </source>
</evidence>
<keyword evidence="5" id="KW-0560">Oxidoreductase</keyword>
<keyword evidence="3" id="KW-0408">Iron</keyword>
<dbReference type="AlphaFoldDB" id="A0A5C5Z9F8"/>
<dbReference type="Gene3D" id="3.30.70.1030">
    <property type="entry name" value="Apc35880, domain 1"/>
    <property type="match status" value="2"/>
</dbReference>
<evidence type="ECO:0000256" key="3">
    <source>
        <dbReference type="ARBA" id="ARBA00023004"/>
    </source>
</evidence>
<protein>
    <submittedName>
        <fullName evidence="5">Putative heme peroxidase</fullName>
    </submittedName>
</protein>
<accession>A0A5C5Z9F8</accession>
<organism evidence="5 6">
    <name type="scientific">Novipirellula herctigrandis</name>
    <dbReference type="NCBI Taxonomy" id="2527986"/>
    <lineage>
        <taxon>Bacteria</taxon>
        <taxon>Pseudomonadati</taxon>
        <taxon>Planctomycetota</taxon>
        <taxon>Planctomycetia</taxon>
        <taxon>Pirellulales</taxon>
        <taxon>Pirellulaceae</taxon>
        <taxon>Novipirellula</taxon>
    </lineage>
</organism>
<feature type="region of interest" description="Disordered" evidence="4">
    <location>
        <begin position="1"/>
        <end position="35"/>
    </location>
</feature>
<evidence type="ECO:0000313" key="5">
    <source>
        <dbReference type="EMBL" id="TWT83726.1"/>
    </source>
</evidence>
<dbReference type="GO" id="GO:0046872">
    <property type="term" value="F:metal ion binding"/>
    <property type="evidence" value="ECO:0007669"/>
    <property type="project" value="UniProtKB-KW"/>
</dbReference>
<dbReference type="OrthoDB" id="9773646at2"/>
<sequence>MTSAPEPHRPSSPPRPPARPGHHGSALPEPSTIPEQGWHCGHTMYRFRRELICGPLSRSCQDQFRAALHSESGEGPERLGAYWTSGHRADFVVMAMDPDPAKVDAVHQQIMAPPLGQFVEATWSFVSMSEISEYVPSLDQYRERLIASGAEPDSPALVAKMNAYERRLPMMMEQRLRPEIPDWPSACFYPMNKSRVVGANWFTEPFSKRNAMMAEHAQSGMAYAGKVSQLITVGVGLDDWEWMVTLWGRNPQYLKDIVYKMRFDEASAKYGEFGPFYVGYKATADEIIEHCRMK</sequence>
<proteinExistence type="predicted"/>
<name>A0A5C5Z9F8_9BACT</name>
<comment type="caution">
    <text evidence="5">The sequence shown here is derived from an EMBL/GenBank/DDBJ whole genome shotgun (WGS) entry which is preliminary data.</text>
</comment>